<sequence>MKGQAVYDCKSMCEALGSCCHNTKNRCIEKMCEVDKTKCKKMAKFLKCLMVCECLCSYICTCCCEMEEVSDPCLKELCGKCDKLLSCCKDLKGCLAEYECDYLNCDKLMGCCTSCKSSTKSSKKSKKK</sequence>
<name>A0A6C0CF64_9ZZZZ</name>
<dbReference type="AlphaFoldDB" id="A0A6C0CF64"/>
<accession>A0A6C0CF64</accession>
<evidence type="ECO:0000313" key="1">
    <source>
        <dbReference type="EMBL" id="QHT02792.1"/>
    </source>
</evidence>
<proteinExistence type="predicted"/>
<organism evidence="1">
    <name type="scientific">viral metagenome</name>
    <dbReference type="NCBI Taxonomy" id="1070528"/>
    <lineage>
        <taxon>unclassified sequences</taxon>
        <taxon>metagenomes</taxon>
        <taxon>organismal metagenomes</taxon>
    </lineage>
</organism>
<protein>
    <submittedName>
        <fullName evidence="1">Uncharacterized protein</fullName>
    </submittedName>
</protein>
<reference evidence="1" key="1">
    <citation type="journal article" date="2020" name="Nature">
        <title>Giant virus diversity and host interactions through global metagenomics.</title>
        <authorList>
            <person name="Schulz F."/>
            <person name="Roux S."/>
            <person name="Paez-Espino D."/>
            <person name="Jungbluth S."/>
            <person name="Walsh D.A."/>
            <person name="Denef V.J."/>
            <person name="McMahon K.D."/>
            <person name="Konstantinidis K.T."/>
            <person name="Eloe-Fadrosh E.A."/>
            <person name="Kyrpides N.C."/>
            <person name="Woyke T."/>
        </authorList>
    </citation>
    <scope>NUCLEOTIDE SEQUENCE</scope>
    <source>
        <strain evidence="1">GVMAG-M-3300020595-32</strain>
    </source>
</reference>
<dbReference type="EMBL" id="MN739400">
    <property type="protein sequence ID" value="QHT02792.1"/>
    <property type="molecule type" value="Genomic_DNA"/>
</dbReference>